<evidence type="ECO:0000313" key="1">
    <source>
        <dbReference type="EMBL" id="EWM25956.1"/>
    </source>
</evidence>
<dbReference type="Proteomes" id="UP000019335">
    <property type="component" value="Chromosome 10"/>
</dbReference>
<dbReference type="AlphaFoldDB" id="W7TZ95"/>
<comment type="caution">
    <text evidence="1">The sequence shown here is derived from an EMBL/GenBank/DDBJ whole genome shotgun (WGS) entry which is preliminary data.</text>
</comment>
<reference evidence="1 2" key="1">
    <citation type="journal article" date="2014" name="Mol. Plant">
        <title>Chromosome Scale Genome Assembly and Transcriptome Profiling of Nannochloropsis gaditana in Nitrogen Depletion.</title>
        <authorList>
            <person name="Corteggiani Carpinelli E."/>
            <person name="Telatin A."/>
            <person name="Vitulo N."/>
            <person name="Forcato C."/>
            <person name="D'Angelo M."/>
            <person name="Schiavon R."/>
            <person name="Vezzi A."/>
            <person name="Giacometti G.M."/>
            <person name="Morosinotto T."/>
            <person name="Valle G."/>
        </authorList>
    </citation>
    <scope>NUCLEOTIDE SEQUENCE [LARGE SCALE GENOMIC DNA]</scope>
    <source>
        <strain evidence="1 2">B-31</strain>
    </source>
</reference>
<name>W7TZ95_9STRA</name>
<sequence>MHQLKCRSYMLDHSCVRGWPHFQTTTDERSMCVKALHCMKGDKNYRNPVYYDLLCELICYSHLLSMIGHISAFFDLATA</sequence>
<gene>
    <name evidence="1" type="ORF">Naga_100400g4</name>
</gene>
<protein>
    <submittedName>
        <fullName evidence="1">Uncharacterized protein</fullName>
    </submittedName>
</protein>
<accession>W7TZ95</accession>
<proteinExistence type="predicted"/>
<dbReference type="EMBL" id="AZIL01000813">
    <property type="protein sequence ID" value="EWM25956.1"/>
    <property type="molecule type" value="Genomic_DNA"/>
</dbReference>
<organism evidence="1 2">
    <name type="scientific">Nannochloropsis gaditana</name>
    <dbReference type="NCBI Taxonomy" id="72520"/>
    <lineage>
        <taxon>Eukaryota</taxon>
        <taxon>Sar</taxon>
        <taxon>Stramenopiles</taxon>
        <taxon>Ochrophyta</taxon>
        <taxon>Eustigmatophyceae</taxon>
        <taxon>Eustigmatales</taxon>
        <taxon>Monodopsidaceae</taxon>
        <taxon>Nannochloropsis</taxon>
    </lineage>
</organism>
<keyword evidence="2" id="KW-1185">Reference proteome</keyword>
<evidence type="ECO:0000313" key="2">
    <source>
        <dbReference type="Proteomes" id="UP000019335"/>
    </source>
</evidence>